<feature type="region of interest" description="Disordered" evidence="2">
    <location>
        <begin position="143"/>
        <end position="217"/>
    </location>
</feature>
<reference evidence="3 4" key="1">
    <citation type="submission" date="2020-04" db="EMBL/GenBank/DDBJ databases">
        <title>Perkinsus chesapeaki whole genome sequence.</title>
        <authorList>
            <person name="Bogema D.R."/>
        </authorList>
    </citation>
    <scope>NUCLEOTIDE SEQUENCE [LARGE SCALE GENOMIC DNA]</scope>
    <source>
        <strain evidence="3">ATCC PRA-425</strain>
    </source>
</reference>
<gene>
    <name evidence="3" type="ORF">FOL47_005089</name>
</gene>
<feature type="non-terminal residue" evidence="3">
    <location>
        <position position="217"/>
    </location>
</feature>
<protein>
    <submittedName>
        <fullName evidence="3">Uncharacterized protein</fullName>
    </submittedName>
</protein>
<evidence type="ECO:0000313" key="3">
    <source>
        <dbReference type="EMBL" id="KAF4647100.1"/>
    </source>
</evidence>
<dbReference type="Proteomes" id="UP000591131">
    <property type="component" value="Unassembled WGS sequence"/>
</dbReference>
<dbReference type="EMBL" id="JAAPAO010002851">
    <property type="protein sequence ID" value="KAF4647100.1"/>
    <property type="molecule type" value="Genomic_DNA"/>
</dbReference>
<keyword evidence="4" id="KW-1185">Reference proteome</keyword>
<dbReference type="OrthoDB" id="10504682at2759"/>
<feature type="compositionally biased region" description="Low complexity" evidence="2">
    <location>
        <begin position="205"/>
        <end position="217"/>
    </location>
</feature>
<evidence type="ECO:0000256" key="1">
    <source>
        <dbReference type="SAM" id="Coils"/>
    </source>
</evidence>
<evidence type="ECO:0000256" key="2">
    <source>
        <dbReference type="SAM" id="MobiDB-lite"/>
    </source>
</evidence>
<organism evidence="3 4">
    <name type="scientific">Perkinsus chesapeaki</name>
    <name type="common">Clam parasite</name>
    <name type="synonym">Perkinsus andrewsi</name>
    <dbReference type="NCBI Taxonomy" id="330153"/>
    <lineage>
        <taxon>Eukaryota</taxon>
        <taxon>Sar</taxon>
        <taxon>Alveolata</taxon>
        <taxon>Perkinsozoa</taxon>
        <taxon>Perkinsea</taxon>
        <taxon>Perkinsida</taxon>
        <taxon>Perkinsidae</taxon>
        <taxon>Perkinsus</taxon>
    </lineage>
</organism>
<comment type="caution">
    <text evidence="3">The sequence shown here is derived from an EMBL/GenBank/DDBJ whole genome shotgun (WGS) entry which is preliminary data.</text>
</comment>
<accession>A0A7J6KJG6</accession>
<proteinExistence type="predicted"/>
<evidence type="ECO:0000313" key="4">
    <source>
        <dbReference type="Proteomes" id="UP000591131"/>
    </source>
</evidence>
<dbReference type="AlphaFoldDB" id="A0A7J6KJG6"/>
<feature type="compositionally biased region" description="Polar residues" evidence="2">
    <location>
        <begin position="154"/>
        <end position="163"/>
    </location>
</feature>
<sequence>FFTLVYLSTFVVNLNMATPEGFNLDLLPSADGYYDSAIYEAVLSVANNDDAANLKQQLATYRRKRTNAYNAIKDLRQRMAGEEDPGDLEGDSQTLLSLQHQWEDMNLAVKALEDLEEHREHLFVLGTPLPRPARLGAIGTARAGEAIGPPPRPMSQTGRTSAPVTVEEMPVSRATGSFVTPMSDDRPGAGAALPSTKPAEKKRQSSSQVSKVDLPEL</sequence>
<name>A0A7J6KJG6_PERCH</name>
<feature type="non-terminal residue" evidence="3">
    <location>
        <position position="1"/>
    </location>
</feature>
<feature type="coiled-coil region" evidence="1">
    <location>
        <begin position="51"/>
        <end position="78"/>
    </location>
</feature>
<keyword evidence="1" id="KW-0175">Coiled coil</keyword>